<keyword evidence="12" id="KW-1185">Reference proteome</keyword>
<dbReference type="Pfam" id="PF00082">
    <property type="entry name" value="Peptidase_S8"/>
    <property type="match status" value="1"/>
</dbReference>
<dbReference type="PROSITE" id="PS00137">
    <property type="entry name" value="SUBTILASE_HIS"/>
    <property type="match status" value="1"/>
</dbReference>
<accession>A0ABD2Z4S3</accession>
<evidence type="ECO:0008006" key="13">
    <source>
        <dbReference type="Google" id="ProtNLM"/>
    </source>
</evidence>
<evidence type="ECO:0000256" key="7">
    <source>
        <dbReference type="PROSITE-ProRule" id="PRU01240"/>
    </source>
</evidence>
<gene>
    <name evidence="11" type="ORF">ACH5RR_027193</name>
</gene>
<evidence type="ECO:0000256" key="6">
    <source>
        <dbReference type="PIRSR" id="PIRSR615500-1"/>
    </source>
</evidence>
<organism evidence="11 12">
    <name type="scientific">Cinchona calisaya</name>
    <dbReference type="NCBI Taxonomy" id="153742"/>
    <lineage>
        <taxon>Eukaryota</taxon>
        <taxon>Viridiplantae</taxon>
        <taxon>Streptophyta</taxon>
        <taxon>Embryophyta</taxon>
        <taxon>Tracheophyta</taxon>
        <taxon>Spermatophyta</taxon>
        <taxon>Magnoliopsida</taxon>
        <taxon>eudicotyledons</taxon>
        <taxon>Gunneridae</taxon>
        <taxon>Pentapetalae</taxon>
        <taxon>asterids</taxon>
        <taxon>lamiids</taxon>
        <taxon>Gentianales</taxon>
        <taxon>Rubiaceae</taxon>
        <taxon>Cinchonoideae</taxon>
        <taxon>Cinchoneae</taxon>
        <taxon>Cinchona</taxon>
    </lineage>
</organism>
<dbReference type="InterPro" id="IPR045051">
    <property type="entry name" value="SBT"/>
</dbReference>
<dbReference type="PROSITE" id="PS00138">
    <property type="entry name" value="SUBTILASE_SER"/>
    <property type="match status" value="1"/>
</dbReference>
<proteinExistence type="inferred from homology"/>
<dbReference type="Proteomes" id="UP001630127">
    <property type="component" value="Unassembled WGS sequence"/>
</dbReference>
<dbReference type="AlphaFoldDB" id="A0ABD2Z4S3"/>
<comment type="caution">
    <text evidence="11">The sequence shown here is derived from an EMBL/GenBank/DDBJ whole genome shotgun (WGS) entry which is preliminary data.</text>
</comment>
<evidence type="ECO:0000256" key="1">
    <source>
        <dbReference type="ARBA" id="ARBA00011073"/>
    </source>
</evidence>
<dbReference type="SUPFAM" id="SSF52743">
    <property type="entry name" value="Subtilisin-like"/>
    <property type="match status" value="1"/>
</dbReference>
<dbReference type="Pfam" id="PF17766">
    <property type="entry name" value="fn3_6"/>
    <property type="match status" value="1"/>
</dbReference>
<dbReference type="InterPro" id="IPR010259">
    <property type="entry name" value="S8pro/Inhibitor_I9"/>
</dbReference>
<comment type="similarity">
    <text evidence="1 7">Belongs to the peptidase S8 family.</text>
</comment>
<keyword evidence="3" id="KW-0732">Signal</keyword>
<evidence type="ECO:0000256" key="5">
    <source>
        <dbReference type="ARBA" id="ARBA00022825"/>
    </source>
</evidence>
<evidence type="ECO:0000313" key="11">
    <source>
        <dbReference type="EMBL" id="KAL3514476.1"/>
    </source>
</evidence>
<dbReference type="InterPro" id="IPR023828">
    <property type="entry name" value="Peptidase_S8_Ser-AS"/>
</dbReference>
<dbReference type="InterPro" id="IPR015500">
    <property type="entry name" value="Peptidase_S8_subtilisin-rel"/>
</dbReference>
<dbReference type="CDD" id="cd04852">
    <property type="entry name" value="Peptidases_S8_3"/>
    <property type="match status" value="1"/>
</dbReference>
<evidence type="ECO:0000256" key="2">
    <source>
        <dbReference type="ARBA" id="ARBA00022670"/>
    </source>
</evidence>
<dbReference type="PRINTS" id="PR00723">
    <property type="entry name" value="SUBTILISIN"/>
</dbReference>
<dbReference type="InterPro" id="IPR000209">
    <property type="entry name" value="Peptidase_S8/S53_dom"/>
</dbReference>
<dbReference type="InterPro" id="IPR037045">
    <property type="entry name" value="S8pro/Inhibitor_I9_sf"/>
</dbReference>
<evidence type="ECO:0000313" key="12">
    <source>
        <dbReference type="Proteomes" id="UP001630127"/>
    </source>
</evidence>
<evidence type="ECO:0000256" key="4">
    <source>
        <dbReference type="ARBA" id="ARBA00022801"/>
    </source>
</evidence>
<dbReference type="Gene3D" id="3.50.30.30">
    <property type="match status" value="1"/>
</dbReference>
<dbReference type="InterPro" id="IPR034197">
    <property type="entry name" value="Peptidases_S8_3"/>
</dbReference>
<dbReference type="Gene3D" id="3.30.70.80">
    <property type="entry name" value="Peptidase S8 propeptide/proteinase inhibitor I9"/>
    <property type="match status" value="1"/>
</dbReference>
<keyword evidence="4 7" id="KW-0378">Hydrolase</keyword>
<evidence type="ECO:0000259" key="9">
    <source>
        <dbReference type="Pfam" id="PF05922"/>
    </source>
</evidence>
<feature type="active site" description="Charge relay system" evidence="6 7">
    <location>
        <position position="195"/>
    </location>
</feature>
<dbReference type="Gene3D" id="2.60.40.2310">
    <property type="match status" value="1"/>
</dbReference>
<feature type="active site" description="Charge relay system" evidence="6 7">
    <location>
        <position position="524"/>
    </location>
</feature>
<dbReference type="GO" id="GO:0006508">
    <property type="term" value="P:proteolysis"/>
    <property type="evidence" value="ECO:0007669"/>
    <property type="project" value="UniProtKB-KW"/>
</dbReference>
<dbReference type="Gene3D" id="3.40.50.200">
    <property type="entry name" value="Peptidase S8/S53 domain"/>
    <property type="match status" value="1"/>
</dbReference>
<evidence type="ECO:0000259" key="8">
    <source>
        <dbReference type="Pfam" id="PF00082"/>
    </source>
</evidence>
<keyword evidence="5 7" id="KW-0720">Serine protease</keyword>
<sequence>MNMATGKTCSVYIIHMDPLLIPKIFSNQSAWYTAVVNTAVAQNYPPSRSKLIYSYSNAIHGFSALLCPEELEAIKKSRGFLHSFKDRRVRMYTTHSPQFLGLSYHHGAWPASNFGEDVIIGVVDFGVWPESPSFAGKNMPDVPKRWRGECENSTAFNSSMCNKKLIGARYFSRGILADDPNSTIEMNSPRDIFGHGTHVSSIALGNYVDGAAYSSYGLGVARGIAPRARLAVYKVFFDNGTEHGINSCSDILAGIDQAIKDGVDILSFSIGEPGSLLYENPFAAATFSAAEKGIFVSMAASNNGPPYVPVANASKYYGALENDFPWVLTVGASTINREFQGTIILGNQESVTGLSLYAGKAIHDQVPIVYMNLCEELSQVQNFIVVCQQSKNSSTEALQTLVSHVNDRKSRGGVFITNHVDLGDIIETEFPALFVAPHDGKIIVDYIISSELPIAQMQFQQTCTGTKPAPKVASFSARGPSRDFPYVLKPDLIAPGERILGAWSQWDARSRKILGDFVLRSGTSMAAPHAAGVAALLKGAHPEWSPAAIRSAMITTADLWDTSQQHIKDTATGQAANPFALGSGHINPNKALDPGLVYDARKADYIAFLCALNYTLDQIRIITRSRTNCSLASQDINYPSFIAYFKKKGSTAWSTDARQTQVFRRTVTNVGDGRATYTALLTAPSGCSVTVMPDKLTFTNKFQKQSYNLSIEASTPLKDLVVYGYLRWVEIGGEHQVTSTIVATSLHL</sequence>
<dbReference type="PANTHER" id="PTHR10795">
    <property type="entry name" value="PROPROTEIN CONVERTASE SUBTILISIN/KEXIN"/>
    <property type="match status" value="1"/>
</dbReference>
<evidence type="ECO:0000259" key="10">
    <source>
        <dbReference type="Pfam" id="PF17766"/>
    </source>
</evidence>
<feature type="domain" description="Inhibitor I9" evidence="9">
    <location>
        <begin position="11"/>
        <end position="91"/>
    </location>
</feature>
<dbReference type="EMBL" id="JBJUIK010000011">
    <property type="protein sequence ID" value="KAL3514476.1"/>
    <property type="molecule type" value="Genomic_DNA"/>
</dbReference>
<keyword evidence="2 7" id="KW-0645">Protease</keyword>
<dbReference type="Pfam" id="PF05922">
    <property type="entry name" value="Inhibitor_I9"/>
    <property type="match status" value="1"/>
</dbReference>
<feature type="active site" description="Charge relay system" evidence="6 7">
    <location>
        <position position="124"/>
    </location>
</feature>
<evidence type="ECO:0000256" key="3">
    <source>
        <dbReference type="ARBA" id="ARBA00022729"/>
    </source>
</evidence>
<dbReference type="FunFam" id="3.40.50.200:FF:000006">
    <property type="entry name" value="Subtilisin-like protease SBT1.5"/>
    <property type="match status" value="1"/>
</dbReference>
<reference evidence="11 12" key="1">
    <citation type="submission" date="2024-11" db="EMBL/GenBank/DDBJ databases">
        <title>A near-complete genome assembly of Cinchona calisaya.</title>
        <authorList>
            <person name="Lian D.C."/>
            <person name="Zhao X.W."/>
            <person name="Wei L."/>
        </authorList>
    </citation>
    <scope>NUCLEOTIDE SEQUENCE [LARGE SCALE GENOMIC DNA]</scope>
    <source>
        <tissue evidence="11">Nenye</tissue>
    </source>
</reference>
<name>A0ABD2Z4S3_9GENT</name>
<dbReference type="InterPro" id="IPR041469">
    <property type="entry name" value="Subtilisin-like_FN3"/>
</dbReference>
<dbReference type="GO" id="GO:0004252">
    <property type="term" value="F:serine-type endopeptidase activity"/>
    <property type="evidence" value="ECO:0007669"/>
    <property type="project" value="UniProtKB-UniRule"/>
</dbReference>
<dbReference type="InterPro" id="IPR022398">
    <property type="entry name" value="Peptidase_S8_His-AS"/>
</dbReference>
<dbReference type="PROSITE" id="PS51892">
    <property type="entry name" value="SUBTILASE"/>
    <property type="match status" value="1"/>
</dbReference>
<feature type="domain" description="Peptidase S8/S53" evidence="8">
    <location>
        <begin position="115"/>
        <end position="575"/>
    </location>
</feature>
<protein>
    <recommendedName>
        <fullName evidence="13">Subtilisin-like protease</fullName>
    </recommendedName>
</protein>
<dbReference type="InterPro" id="IPR036852">
    <property type="entry name" value="Peptidase_S8/S53_dom_sf"/>
</dbReference>
<feature type="domain" description="Subtilisin-like protease fibronectin type-III" evidence="10">
    <location>
        <begin position="635"/>
        <end position="742"/>
    </location>
</feature>
<dbReference type="CDD" id="cd02120">
    <property type="entry name" value="PA_subtilisin_like"/>
    <property type="match status" value="1"/>
</dbReference>